<evidence type="ECO:0000256" key="4">
    <source>
        <dbReference type="ARBA" id="ARBA00022692"/>
    </source>
</evidence>
<accession>A0A1R1F1M4</accession>
<evidence type="ECO:0000256" key="6">
    <source>
        <dbReference type="ARBA" id="ARBA00023136"/>
    </source>
</evidence>
<dbReference type="InterPro" id="IPR050638">
    <property type="entry name" value="AA-Vitamin_Transporters"/>
</dbReference>
<dbReference type="PANTHER" id="PTHR32322:SF18">
    <property type="entry name" value="S-ADENOSYLMETHIONINE_S-ADENOSYLHOMOCYSTEINE TRANSPORTER"/>
    <property type="match status" value="1"/>
</dbReference>
<sequence length="310" mass="33528">MILVNYLLMCLIFGTTFLAIKIGVDASAPPFFSAGLRFFAAGLALFLWMVWRKKSRFRLLLRKEMLLSGILLTFGTFAPLYWAEQHVSSGSAAVFSATGPLIILLIQMLVFKAKSTTRTVAGCLLGFAGVLLLLLSDLSPSSRGAWIIGGLVILAGEICYAAGTLYSRKVIQRFPEASPIALNAAQMMHGGFLLLVLSLLTEPIHAAGLPAGAALGSLVYLIVMGSMVAHSLYYWLVAKTNPVFPSTWLYISPMIAMAAGAVLYHERITWLSVAGMITIITGTLITNLDSILRVIRRPVQLTTDGTTVRD</sequence>
<dbReference type="GO" id="GO:0005886">
    <property type="term" value="C:plasma membrane"/>
    <property type="evidence" value="ECO:0007669"/>
    <property type="project" value="UniProtKB-SubCell"/>
</dbReference>
<feature type="domain" description="EamA" evidence="8">
    <location>
        <begin position="148"/>
        <end position="287"/>
    </location>
</feature>
<dbReference type="Gene3D" id="1.10.3730.20">
    <property type="match status" value="1"/>
</dbReference>
<feature type="transmembrane region" description="Helical" evidence="7">
    <location>
        <begin position="7"/>
        <end position="24"/>
    </location>
</feature>
<organism evidence="9 10">
    <name type="scientific">Paenibacillus rhizosphaerae</name>
    <dbReference type="NCBI Taxonomy" id="297318"/>
    <lineage>
        <taxon>Bacteria</taxon>
        <taxon>Bacillati</taxon>
        <taxon>Bacillota</taxon>
        <taxon>Bacilli</taxon>
        <taxon>Bacillales</taxon>
        <taxon>Paenibacillaceae</taxon>
        <taxon>Paenibacillus</taxon>
    </lineage>
</organism>
<evidence type="ECO:0000259" key="8">
    <source>
        <dbReference type="Pfam" id="PF00892"/>
    </source>
</evidence>
<keyword evidence="6 7" id="KW-0472">Membrane</keyword>
<evidence type="ECO:0000313" key="10">
    <source>
        <dbReference type="Proteomes" id="UP000187172"/>
    </source>
</evidence>
<keyword evidence="3" id="KW-1003">Cell membrane</keyword>
<feature type="transmembrane region" description="Helical" evidence="7">
    <location>
        <begin position="120"/>
        <end position="139"/>
    </location>
</feature>
<dbReference type="SUPFAM" id="SSF103481">
    <property type="entry name" value="Multidrug resistance efflux transporter EmrE"/>
    <property type="match status" value="2"/>
</dbReference>
<feature type="transmembrane region" description="Helical" evidence="7">
    <location>
        <begin position="270"/>
        <end position="288"/>
    </location>
</feature>
<evidence type="ECO:0000256" key="3">
    <source>
        <dbReference type="ARBA" id="ARBA00022475"/>
    </source>
</evidence>
<feature type="transmembrane region" description="Helical" evidence="7">
    <location>
        <begin position="63"/>
        <end position="83"/>
    </location>
</feature>
<evidence type="ECO:0000313" key="9">
    <source>
        <dbReference type="EMBL" id="OMF57984.1"/>
    </source>
</evidence>
<name>A0A1R1F1M4_9BACL</name>
<feature type="transmembrane region" description="Helical" evidence="7">
    <location>
        <begin position="145"/>
        <end position="168"/>
    </location>
</feature>
<reference evidence="9 10" key="1">
    <citation type="submission" date="2016-11" db="EMBL/GenBank/DDBJ databases">
        <title>Paenibacillus species isolates.</title>
        <authorList>
            <person name="Beno S.M."/>
        </authorList>
    </citation>
    <scope>NUCLEOTIDE SEQUENCE [LARGE SCALE GENOMIC DNA]</scope>
    <source>
        <strain evidence="9 10">FSL R5-0378</strain>
    </source>
</reference>
<feature type="transmembrane region" description="Helical" evidence="7">
    <location>
        <begin position="180"/>
        <end position="201"/>
    </location>
</feature>
<evidence type="ECO:0000256" key="7">
    <source>
        <dbReference type="SAM" id="Phobius"/>
    </source>
</evidence>
<dbReference type="AlphaFoldDB" id="A0A1R1F1M4"/>
<evidence type="ECO:0000256" key="1">
    <source>
        <dbReference type="ARBA" id="ARBA00004651"/>
    </source>
</evidence>
<evidence type="ECO:0000256" key="2">
    <source>
        <dbReference type="ARBA" id="ARBA00007362"/>
    </source>
</evidence>
<dbReference type="Proteomes" id="UP000187172">
    <property type="component" value="Unassembled WGS sequence"/>
</dbReference>
<dbReference type="InterPro" id="IPR000620">
    <property type="entry name" value="EamA_dom"/>
</dbReference>
<feature type="transmembrane region" description="Helical" evidence="7">
    <location>
        <begin position="89"/>
        <end position="111"/>
    </location>
</feature>
<gene>
    <name evidence="9" type="ORF">BK138_05265</name>
</gene>
<evidence type="ECO:0000256" key="5">
    <source>
        <dbReference type="ARBA" id="ARBA00022989"/>
    </source>
</evidence>
<comment type="subcellular location">
    <subcellularLocation>
        <location evidence="1">Cell membrane</location>
        <topology evidence="1">Multi-pass membrane protein</topology>
    </subcellularLocation>
</comment>
<comment type="caution">
    <text evidence="9">The sequence shown here is derived from an EMBL/GenBank/DDBJ whole genome shotgun (WGS) entry which is preliminary data.</text>
</comment>
<dbReference type="PANTHER" id="PTHR32322">
    <property type="entry name" value="INNER MEMBRANE TRANSPORTER"/>
    <property type="match status" value="1"/>
</dbReference>
<keyword evidence="5 7" id="KW-1133">Transmembrane helix</keyword>
<dbReference type="RefSeq" id="WP_076166912.1">
    <property type="nucleotide sequence ID" value="NZ_MRTP01000001.1"/>
</dbReference>
<feature type="transmembrane region" description="Helical" evidence="7">
    <location>
        <begin position="248"/>
        <end position="264"/>
    </location>
</feature>
<dbReference type="Pfam" id="PF00892">
    <property type="entry name" value="EamA"/>
    <property type="match status" value="2"/>
</dbReference>
<dbReference type="InterPro" id="IPR037185">
    <property type="entry name" value="EmrE-like"/>
</dbReference>
<proteinExistence type="inferred from homology"/>
<comment type="similarity">
    <text evidence="2">Belongs to the EamA transporter family.</text>
</comment>
<dbReference type="EMBL" id="MRTP01000001">
    <property type="protein sequence ID" value="OMF57984.1"/>
    <property type="molecule type" value="Genomic_DNA"/>
</dbReference>
<dbReference type="STRING" id="297318.BK138_05265"/>
<keyword evidence="4 7" id="KW-0812">Transmembrane</keyword>
<feature type="transmembrane region" description="Helical" evidence="7">
    <location>
        <begin position="30"/>
        <end position="51"/>
    </location>
</feature>
<feature type="transmembrane region" description="Helical" evidence="7">
    <location>
        <begin position="213"/>
        <end position="236"/>
    </location>
</feature>
<protein>
    <submittedName>
        <fullName evidence="9">EamA family transporter</fullName>
    </submittedName>
</protein>
<keyword evidence="10" id="KW-1185">Reference proteome</keyword>
<feature type="domain" description="EamA" evidence="8">
    <location>
        <begin position="6"/>
        <end position="134"/>
    </location>
</feature>